<accession>A0A167PXQ7</accession>
<protein>
    <submittedName>
        <fullName evidence="1">Dihydroxyacid dehydratase</fullName>
    </submittedName>
</protein>
<gene>
    <name evidence="1" type="ORF">SPI_07502</name>
</gene>
<dbReference type="EMBL" id="AZHD01000015">
    <property type="protein sequence ID" value="OAA57121.1"/>
    <property type="molecule type" value="Genomic_DNA"/>
</dbReference>
<sequence>MLQLRTAGTWIYAWCYKCGEAKEFEERVSAHGAPEEVTRWRCNTCRARRASYATMQWIKGCPRFQIPTEKFGDCGHIACLVPDCGAHWWFQCGLDVPLDDIYRHMDEAHGGWYGAGDLDDVDDEYQDDELM</sequence>
<comment type="caution">
    <text evidence="1">The sequence shown here is derived from an EMBL/GenBank/DDBJ whole genome shotgun (WGS) entry which is preliminary data.</text>
</comment>
<name>A0A167PXQ7_9HYPO</name>
<evidence type="ECO:0000313" key="1">
    <source>
        <dbReference type="EMBL" id="OAA57121.1"/>
    </source>
</evidence>
<keyword evidence="2" id="KW-1185">Reference proteome</keyword>
<proteinExistence type="predicted"/>
<dbReference type="AlphaFoldDB" id="A0A167PXQ7"/>
<reference evidence="1 2" key="1">
    <citation type="journal article" date="2016" name="Genome Biol. Evol.">
        <title>Divergent and convergent evolution of fungal pathogenicity.</title>
        <authorList>
            <person name="Shang Y."/>
            <person name="Xiao G."/>
            <person name="Zheng P."/>
            <person name="Cen K."/>
            <person name="Zhan S."/>
            <person name="Wang C."/>
        </authorList>
    </citation>
    <scope>NUCLEOTIDE SEQUENCE [LARGE SCALE GENOMIC DNA]</scope>
    <source>
        <strain evidence="1 2">RCEF 264</strain>
    </source>
</reference>
<dbReference type="OrthoDB" id="1431934at2759"/>
<dbReference type="SUPFAM" id="SSF57850">
    <property type="entry name" value="RING/U-box"/>
    <property type="match status" value="1"/>
</dbReference>
<evidence type="ECO:0000313" key="2">
    <source>
        <dbReference type="Proteomes" id="UP000076874"/>
    </source>
</evidence>
<dbReference type="Proteomes" id="UP000076874">
    <property type="component" value="Unassembled WGS sequence"/>
</dbReference>
<dbReference type="STRING" id="1081102.A0A167PXQ7"/>
<organism evidence="1 2">
    <name type="scientific">Niveomyces insectorum RCEF 264</name>
    <dbReference type="NCBI Taxonomy" id="1081102"/>
    <lineage>
        <taxon>Eukaryota</taxon>
        <taxon>Fungi</taxon>
        <taxon>Dikarya</taxon>
        <taxon>Ascomycota</taxon>
        <taxon>Pezizomycotina</taxon>
        <taxon>Sordariomycetes</taxon>
        <taxon>Hypocreomycetidae</taxon>
        <taxon>Hypocreales</taxon>
        <taxon>Cordycipitaceae</taxon>
        <taxon>Niveomyces</taxon>
    </lineage>
</organism>